<dbReference type="EMBL" id="LKHP01000010">
    <property type="protein sequence ID" value="KRQ86388.1"/>
    <property type="molecule type" value="Genomic_DNA"/>
</dbReference>
<name>A0A0R3JZ09_CALMK</name>
<evidence type="ECO:0000256" key="2">
    <source>
        <dbReference type="ARBA" id="ARBA00023002"/>
    </source>
</evidence>
<evidence type="ECO:0000259" key="3">
    <source>
        <dbReference type="Pfam" id="PF00881"/>
    </source>
</evidence>
<dbReference type="SUPFAM" id="SSF55469">
    <property type="entry name" value="FMN-dependent nitroreductase-like"/>
    <property type="match status" value="1"/>
</dbReference>
<evidence type="ECO:0000313" key="4">
    <source>
        <dbReference type="EMBL" id="KRQ86388.1"/>
    </source>
</evidence>
<dbReference type="AlphaFoldDB" id="A0A0R3JZ09"/>
<dbReference type="Proteomes" id="UP000052015">
    <property type="component" value="Unassembled WGS sequence"/>
</dbReference>
<dbReference type="STRING" id="908809.ABG79_01769"/>
<comment type="similarity">
    <text evidence="1">Belongs to the nitroreductase family.</text>
</comment>
<comment type="caution">
    <text evidence="4">The sequence shown here is derived from an EMBL/GenBank/DDBJ whole genome shotgun (WGS) entry which is preliminary data.</text>
</comment>
<feature type="domain" description="Nitroreductase" evidence="3">
    <location>
        <begin position="12"/>
        <end position="153"/>
    </location>
</feature>
<gene>
    <name evidence="4" type="primary">rutE</name>
    <name evidence="4" type="ORF">ABG79_01769</name>
</gene>
<sequence length="183" mass="21460">MRRFEFDIMPEIKERWSPRSFSNEKISLDDVKALIEAARYAPSCYNEQPWRFIVAYNYKELELVRSILVEQNRIWADNAPVLLVILSKKFFENGKENPWHMFDAGTAWGYLSLEAQRRGLITHAMGGFKRKEAMDRLNISDDYEIAVVVAIGKMGDKEKLPEELKKRENPGERKDVKDLIYNI</sequence>
<dbReference type="PANTHER" id="PTHR43673:SF10">
    <property type="entry name" value="NADH DEHYDROGENASE_NAD(P)H NITROREDUCTASE XCC3605-RELATED"/>
    <property type="match status" value="1"/>
</dbReference>
<dbReference type="PANTHER" id="PTHR43673">
    <property type="entry name" value="NAD(P)H NITROREDUCTASE YDGI-RELATED"/>
    <property type="match status" value="1"/>
</dbReference>
<protein>
    <submittedName>
        <fullName evidence="4">Malonic semialdehyde reductase RutE</fullName>
        <ecNumber evidence="4">1.1.1.298</ecNumber>
    </submittedName>
</protein>
<dbReference type="Pfam" id="PF00881">
    <property type="entry name" value="Nitroreductase"/>
    <property type="match status" value="1"/>
</dbReference>
<keyword evidence="2 4" id="KW-0560">Oxidoreductase</keyword>
<organism evidence="4 5">
    <name type="scientific">Caloramator mitchellensis</name>
    <dbReference type="NCBI Taxonomy" id="908809"/>
    <lineage>
        <taxon>Bacteria</taxon>
        <taxon>Bacillati</taxon>
        <taxon>Bacillota</taxon>
        <taxon>Clostridia</taxon>
        <taxon>Eubacteriales</taxon>
        <taxon>Clostridiaceae</taxon>
        <taxon>Caloramator</taxon>
    </lineage>
</organism>
<dbReference type="PATRIC" id="fig|908809.3.peg.1769"/>
<dbReference type="GO" id="GO:0035527">
    <property type="term" value="F:3-hydroxypropionate dehydrogenase (NADP+) activity"/>
    <property type="evidence" value="ECO:0007669"/>
    <property type="project" value="UniProtKB-EC"/>
</dbReference>
<dbReference type="InterPro" id="IPR029479">
    <property type="entry name" value="Nitroreductase"/>
</dbReference>
<evidence type="ECO:0000256" key="1">
    <source>
        <dbReference type="ARBA" id="ARBA00007118"/>
    </source>
</evidence>
<dbReference type="Gene3D" id="3.40.109.10">
    <property type="entry name" value="NADH Oxidase"/>
    <property type="match status" value="1"/>
</dbReference>
<dbReference type="CDD" id="cd02138">
    <property type="entry name" value="TdsD-like"/>
    <property type="match status" value="1"/>
</dbReference>
<dbReference type="RefSeq" id="WP_057979098.1">
    <property type="nucleotide sequence ID" value="NZ_LKHP01000010.1"/>
</dbReference>
<reference evidence="4 5" key="1">
    <citation type="submission" date="2015-09" db="EMBL/GenBank/DDBJ databases">
        <title>Draft genome sequence of a Caloramator mitchellensis, a moderate thermophile from the Great Artesian Basin of Australia.</title>
        <authorList>
            <person name="Patel B.K."/>
        </authorList>
    </citation>
    <scope>NUCLEOTIDE SEQUENCE [LARGE SCALE GENOMIC DNA]</scope>
    <source>
        <strain evidence="4 5">VF08</strain>
    </source>
</reference>
<proteinExistence type="inferred from homology"/>
<accession>A0A0R3JZ09</accession>
<dbReference type="EC" id="1.1.1.298" evidence="4"/>
<keyword evidence="5" id="KW-1185">Reference proteome</keyword>
<dbReference type="InterPro" id="IPR000415">
    <property type="entry name" value="Nitroreductase-like"/>
</dbReference>
<evidence type="ECO:0000313" key="5">
    <source>
        <dbReference type="Proteomes" id="UP000052015"/>
    </source>
</evidence>
<dbReference type="OrthoDB" id="9812105at2"/>